<dbReference type="SUPFAM" id="SSF52242">
    <property type="entry name" value="Cobalamin (vitamin B12)-binding domain"/>
    <property type="match status" value="1"/>
</dbReference>
<dbReference type="GO" id="GO:0046872">
    <property type="term" value="F:metal ion binding"/>
    <property type="evidence" value="ECO:0007669"/>
    <property type="project" value="InterPro"/>
</dbReference>
<dbReference type="PROSITE" id="PS00544">
    <property type="entry name" value="METMALONYL_COA_MUTASE"/>
    <property type="match status" value="1"/>
</dbReference>
<dbReference type="SUPFAM" id="SSF51703">
    <property type="entry name" value="Cobalamin (vitamin B12)-dependent enzymes"/>
    <property type="match status" value="1"/>
</dbReference>
<dbReference type="AlphaFoldDB" id="A0A7W5DVT7"/>
<dbReference type="InterPro" id="IPR058549">
    <property type="entry name" value="MeMalonylCoA_mutase_a/b_site"/>
</dbReference>
<dbReference type="PANTHER" id="PTHR48101:SF4">
    <property type="entry name" value="METHYLMALONYL-COA MUTASE, MITOCHONDRIAL"/>
    <property type="match status" value="1"/>
</dbReference>
<dbReference type="CDD" id="cd03677">
    <property type="entry name" value="MM_CoA_mutase_beta"/>
    <property type="match status" value="1"/>
</dbReference>
<evidence type="ECO:0000256" key="3">
    <source>
        <dbReference type="ARBA" id="ARBA00012398"/>
    </source>
</evidence>
<evidence type="ECO:0000256" key="5">
    <source>
        <dbReference type="ARBA" id="ARBA00023235"/>
    </source>
</evidence>
<evidence type="ECO:0000256" key="1">
    <source>
        <dbReference type="ARBA" id="ARBA00001922"/>
    </source>
</evidence>
<organism evidence="8 9">
    <name type="scientific">Aporhodopirellula rubra</name>
    <dbReference type="NCBI Taxonomy" id="980271"/>
    <lineage>
        <taxon>Bacteria</taxon>
        <taxon>Pseudomonadati</taxon>
        <taxon>Planctomycetota</taxon>
        <taxon>Planctomycetia</taxon>
        <taxon>Pirellulales</taxon>
        <taxon>Pirellulaceae</taxon>
        <taxon>Aporhodopirellula</taxon>
    </lineage>
</organism>
<reference evidence="8 9" key="1">
    <citation type="submission" date="2020-08" db="EMBL/GenBank/DDBJ databases">
        <title>Genomic Encyclopedia of Type Strains, Phase III (KMG-III): the genomes of soil and plant-associated and newly described type strains.</title>
        <authorList>
            <person name="Whitman W."/>
        </authorList>
    </citation>
    <scope>NUCLEOTIDE SEQUENCE [LARGE SCALE GENOMIC DNA]</scope>
    <source>
        <strain evidence="8 9">CECT 8075</strain>
    </source>
</reference>
<name>A0A7W5DVT7_9BACT</name>
<dbReference type="Proteomes" id="UP000536179">
    <property type="component" value="Unassembled WGS sequence"/>
</dbReference>
<evidence type="ECO:0000259" key="7">
    <source>
        <dbReference type="Pfam" id="PF01642"/>
    </source>
</evidence>
<dbReference type="InterPro" id="IPR016176">
    <property type="entry name" value="Cbl-dep_enz_cat"/>
</dbReference>
<comment type="caution">
    <text evidence="8">The sequence shown here is derived from an EMBL/GenBank/DDBJ whole genome shotgun (WGS) entry which is preliminary data.</text>
</comment>
<feature type="domain" description="Methylmalonyl-CoA mutase alpha/beta chain catalytic" evidence="7">
    <location>
        <begin position="41"/>
        <end position="534"/>
    </location>
</feature>
<dbReference type="InterPro" id="IPR006099">
    <property type="entry name" value="MeMalonylCoA_mutase_a/b_cat"/>
</dbReference>
<dbReference type="GO" id="GO:0031419">
    <property type="term" value="F:cobalamin binding"/>
    <property type="evidence" value="ECO:0007669"/>
    <property type="project" value="UniProtKB-KW"/>
</dbReference>
<dbReference type="GO" id="GO:0005737">
    <property type="term" value="C:cytoplasm"/>
    <property type="evidence" value="ECO:0007669"/>
    <property type="project" value="TreeGrafter"/>
</dbReference>
<protein>
    <recommendedName>
        <fullName evidence="3">methylmalonyl-CoA mutase</fullName>
        <ecNumber evidence="3">5.4.99.2</ecNumber>
    </recommendedName>
</protein>
<comment type="similarity">
    <text evidence="2">Belongs to the methylmalonyl-CoA mutase family.</text>
</comment>
<evidence type="ECO:0000256" key="2">
    <source>
        <dbReference type="ARBA" id="ARBA00008465"/>
    </source>
</evidence>
<evidence type="ECO:0000313" key="9">
    <source>
        <dbReference type="Proteomes" id="UP000536179"/>
    </source>
</evidence>
<dbReference type="Pfam" id="PF01642">
    <property type="entry name" value="MM_CoA_mutase"/>
    <property type="match status" value="1"/>
</dbReference>
<evidence type="ECO:0000256" key="4">
    <source>
        <dbReference type="ARBA" id="ARBA00022628"/>
    </source>
</evidence>
<keyword evidence="5 8" id="KW-0413">Isomerase</keyword>
<proteinExistence type="inferred from homology"/>
<keyword evidence="6" id="KW-0170">Cobalt</keyword>
<comment type="cofactor">
    <cofactor evidence="1">
        <name>adenosylcob(III)alamin</name>
        <dbReference type="ChEBI" id="CHEBI:18408"/>
    </cofactor>
</comment>
<accession>A0A7W5DVT7</accession>
<dbReference type="InterPro" id="IPR036724">
    <property type="entry name" value="Cobalamin-bd_sf"/>
</dbReference>
<keyword evidence="4" id="KW-0846">Cobalamin</keyword>
<sequence length="698" mass="74950">MSTIPELTIADDFPPVDYDTWRATVEADLKGAPFERKLVSHTYEGIDVQPVYTSRDDLGEDAAGMPGFAPFVRGSHPQGPVMCGMDLRQEHAHPDIKKTNEAILGDLAGGVTSLLLRLDLAARHGFGVDDPQYAHLGGQDGVMVAGADDLDAALAGVHVDLLDVAIDAGAAFLPAAATLAAVWKKRGIGDAAARGSFNADPLAALARDGELPVAPERALADLAELAQWTKDNYPKVTTVVVDTSPYHDSGATAAQDIAMAMSTAVEYLRAMTGAGMSMEDAARQICFRMSLGTHHFLAIAKIRAARMLWSRVLEASGCPPVGMRIHARTSNRVMTQRDPYVNLLRNSVAMFAAIVGGVESVTSLPFDHASRLPDDFSRRIARNTVLVLQEESHLHRVLDPAGGSWFIEKLTKDVSEKGWEVFQSIEREGGMLAALMSDHIREQLDTAYAPRAKDIASRKEGITGVSEFPNLTEQRVENVPPDLDALRSDASTRAAAQDKSGVALEQLAGISSRVEMAFDAADMGASISQIAGVLGFEEEATTIQPIEPHAFAQPFEELRDASDLWMEKEGHRPHVFLANMGPVAHFTARATFSKNFFEAGGFDTIASESCADAEAAVAAFKASEANIAVICSSDKLYADMVVPVAQALKQAGARNVIVAGFPGANEDTWRKAGVDRFIFMKCDVLGTLRELLAQEGVL</sequence>
<dbReference type="GO" id="GO:0019678">
    <property type="term" value="P:propionate metabolic process, methylmalonyl pathway"/>
    <property type="evidence" value="ECO:0007669"/>
    <property type="project" value="TreeGrafter"/>
</dbReference>
<evidence type="ECO:0000256" key="6">
    <source>
        <dbReference type="ARBA" id="ARBA00023285"/>
    </source>
</evidence>
<dbReference type="EMBL" id="JACHXU010000003">
    <property type="protein sequence ID" value="MBB3205325.1"/>
    <property type="molecule type" value="Genomic_DNA"/>
</dbReference>
<dbReference type="Gene3D" id="3.40.50.280">
    <property type="entry name" value="Cobalamin-binding domain"/>
    <property type="match status" value="1"/>
</dbReference>
<dbReference type="RefSeq" id="WP_184302730.1">
    <property type="nucleotide sequence ID" value="NZ_JACHXU010000003.1"/>
</dbReference>
<keyword evidence="9" id="KW-1185">Reference proteome</keyword>
<evidence type="ECO:0000313" key="8">
    <source>
        <dbReference type="EMBL" id="MBB3205325.1"/>
    </source>
</evidence>
<dbReference type="EC" id="5.4.99.2" evidence="3"/>
<gene>
    <name evidence="8" type="ORF">FHS27_001125</name>
</gene>
<dbReference type="PANTHER" id="PTHR48101">
    <property type="entry name" value="METHYLMALONYL-COA MUTASE, MITOCHONDRIAL-RELATED"/>
    <property type="match status" value="1"/>
</dbReference>
<dbReference type="Gene3D" id="3.20.20.240">
    <property type="entry name" value="Methylmalonyl-CoA mutase"/>
    <property type="match status" value="1"/>
</dbReference>
<dbReference type="GO" id="GO:0004494">
    <property type="term" value="F:methylmalonyl-CoA mutase activity"/>
    <property type="evidence" value="ECO:0007669"/>
    <property type="project" value="UniProtKB-EC"/>
</dbReference>